<dbReference type="PANTHER" id="PTHR37418">
    <property type="entry name" value="3-KETO-5-AMINOHEXANOATE CLEAVAGE ENZYME-RELATED"/>
    <property type="match status" value="1"/>
</dbReference>
<dbReference type="AlphaFoldDB" id="A0A0X3U147"/>
<dbReference type="GO" id="GO:0043720">
    <property type="term" value="F:3-keto-5-aminohexanoate cleavage activity"/>
    <property type="evidence" value="ECO:0007669"/>
    <property type="project" value="InterPro"/>
</dbReference>
<evidence type="ECO:0000313" key="5">
    <source>
        <dbReference type="EMBL" id="KUJ80606.1"/>
    </source>
</evidence>
<evidence type="ECO:0000256" key="4">
    <source>
        <dbReference type="ARBA" id="ARBA00022833"/>
    </source>
</evidence>
<gene>
    <name evidence="5" type="ORF">AVO45_06060</name>
</gene>
<comment type="caution">
    <text evidence="5">The sequence shown here is derived from an EMBL/GenBank/DDBJ whole genome shotgun (WGS) entry which is preliminary data.</text>
</comment>
<proteinExistence type="predicted"/>
<name>A0A0X3U147_9RHOB</name>
<evidence type="ECO:0000313" key="6">
    <source>
        <dbReference type="Proteomes" id="UP000053791"/>
    </source>
</evidence>
<evidence type="ECO:0000256" key="2">
    <source>
        <dbReference type="ARBA" id="ARBA00022679"/>
    </source>
</evidence>
<dbReference type="RefSeq" id="WP_068346042.1">
    <property type="nucleotide sequence ID" value="NZ_LQBQ01000012.1"/>
</dbReference>
<keyword evidence="3" id="KW-0479">Metal-binding</keyword>
<dbReference type="GO" id="GO:0046872">
    <property type="term" value="F:metal ion binding"/>
    <property type="evidence" value="ECO:0007669"/>
    <property type="project" value="UniProtKB-KW"/>
</dbReference>
<dbReference type="STRING" id="1685379.AVO45_06060"/>
<dbReference type="PANTHER" id="PTHR37418:SF2">
    <property type="entry name" value="3-KETO-5-AMINOHEXANOATE CLEAVAGE ENZYME"/>
    <property type="match status" value="1"/>
</dbReference>
<keyword evidence="2" id="KW-0808">Transferase</keyword>
<dbReference type="Pfam" id="PF05853">
    <property type="entry name" value="BKACE"/>
    <property type="match status" value="1"/>
</dbReference>
<keyword evidence="6" id="KW-1185">Reference proteome</keyword>
<comment type="cofactor">
    <cofactor evidence="1">
        <name>Zn(2+)</name>
        <dbReference type="ChEBI" id="CHEBI:29105"/>
    </cofactor>
</comment>
<sequence length="305" mass="32756">MPLEMNREVFITCAVTGSGSTQDRSPHVPRSPKQIADSAIAAAKAGAAVVHCHVRDPETGKPSRRLDLYREVTDRIRDAEVDVVLNLTAGMGGDIVFGGVESPFPVDEAGTDMIGASERVAHVAECLPEICTLDCGTMNFAEADYVMTNTPGMLTAMGKMMTELGVKPEIEAFDTGHLWYAKQLVKDGVLEPNALVQLCMGVPWGAPDDLNTFMAMVNNVPDDWTFSAFSLGRNQMAYVAAAVLAGGNVRVGLEDNLWLDKGVLAENWQLVERAGTIIENMGARVIGPAEVREKLGLAKRAPVAK</sequence>
<reference evidence="6" key="1">
    <citation type="submission" date="2015-12" db="EMBL/GenBank/DDBJ databases">
        <authorList>
            <person name="Zhang G."/>
            <person name="Stingl U."/>
        </authorList>
    </citation>
    <scope>NUCLEOTIDE SEQUENCE [LARGE SCALE GENOMIC DNA]</scope>
    <source>
        <strain evidence="6">ZGT118</strain>
    </source>
</reference>
<evidence type="ECO:0000256" key="1">
    <source>
        <dbReference type="ARBA" id="ARBA00001947"/>
    </source>
</evidence>
<protein>
    <submittedName>
        <fullName evidence="5">NADPH dependent quinone reductase</fullName>
    </submittedName>
</protein>
<accession>A0A0X3U147</accession>
<dbReference type="Proteomes" id="UP000053791">
    <property type="component" value="Unassembled WGS sequence"/>
</dbReference>
<dbReference type="InterPro" id="IPR013785">
    <property type="entry name" value="Aldolase_TIM"/>
</dbReference>
<keyword evidence="4" id="KW-0862">Zinc</keyword>
<dbReference type="OrthoDB" id="9805277at2"/>
<dbReference type="EMBL" id="LQBQ01000012">
    <property type="protein sequence ID" value="KUJ80606.1"/>
    <property type="molecule type" value="Genomic_DNA"/>
</dbReference>
<evidence type="ECO:0000256" key="3">
    <source>
        <dbReference type="ARBA" id="ARBA00022723"/>
    </source>
</evidence>
<dbReference type="InterPro" id="IPR008567">
    <property type="entry name" value="BKACE"/>
</dbReference>
<organism evidence="5 6">
    <name type="scientific">Ruegeria marisrubri</name>
    <dbReference type="NCBI Taxonomy" id="1685379"/>
    <lineage>
        <taxon>Bacteria</taxon>
        <taxon>Pseudomonadati</taxon>
        <taxon>Pseudomonadota</taxon>
        <taxon>Alphaproteobacteria</taxon>
        <taxon>Rhodobacterales</taxon>
        <taxon>Roseobacteraceae</taxon>
        <taxon>Ruegeria</taxon>
    </lineage>
</organism>
<dbReference type="Gene3D" id="3.20.20.70">
    <property type="entry name" value="Aldolase class I"/>
    <property type="match status" value="1"/>
</dbReference>